<dbReference type="AlphaFoldDB" id="A0A5C5YK53"/>
<dbReference type="InterPro" id="IPR019775">
    <property type="entry name" value="WD40_repeat_CS"/>
</dbReference>
<dbReference type="Gene3D" id="2.130.10.10">
    <property type="entry name" value="YVTN repeat-like/Quinoprotein amine dehydrogenase"/>
    <property type="match status" value="2"/>
</dbReference>
<keyword evidence="4" id="KW-0812">Transmembrane</keyword>
<evidence type="ECO:0000256" key="3">
    <source>
        <dbReference type="PROSITE-ProRule" id="PRU00221"/>
    </source>
</evidence>
<organism evidence="5 6">
    <name type="scientific">Allorhodopirellula solitaria</name>
    <dbReference type="NCBI Taxonomy" id="2527987"/>
    <lineage>
        <taxon>Bacteria</taxon>
        <taxon>Pseudomonadati</taxon>
        <taxon>Planctomycetota</taxon>
        <taxon>Planctomycetia</taxon>
        <taxon>Pirellulales</taxon>
        <taxon>Pirellulaceae</taxon>
        <taxon>Allorhodopirellula</taxon>
    </lineage>
</organism>
<dbReference type="PANTHER" id="PTHR19848">
    <property type="entry name" value="WD40 REPEAT PROTEIN"/>
    <property type="match status" value="1"/>
</dbReference>
<dbReference type="Pfam" id="PF00400">
    <property type="entry name" value="WD40"/>
    <property type="match status" value="5"/>
</dbReference>
<keyword evidence="2" id="KW-0677">Repeat</keyword>
<evidence type="ECO:0000256" key="2">
    <source>
        <dbReference type="ARBA" id="ARBA00022737"/>
    </source>
</evidence>
<dbReference type="OrthoDB" id="277950at2"/>
<dbReference type="SUPFAM" id="SSF50978">
    <property type="entry name" value="WD40 repeat-like"/>
    <property type="match status" value="1"/>
</dbReference>
<comment type="caution">
    <text evidence="5">The sequence shown here is derived from an EMBL/GenBank/DDBJ whole genome shotgun (WGS) entry which is preliminary data.</text>
</comment>
<protein>
    <submittedName>
        <fullName evidence="5">WD domain, G-beta repeat</fullName>
    </submittedName>
</protein>
<evidence type="ECO:0000256" key="4">
    <source>
        <dbReference type="SAM" id="Phobius"/>
    </source>
</evidence>
<keyword evidence="1 3" id="KW-0853">WD repeat</keyword>
<dbReference type="PROSITE" id="PS50082">
    <property type="entry name" value="WD_REPEATS_2"/>
    <property type="match status" value="3"/>
</dbReference>
<keyword evidence="4" id="KW-0472">Membrane</keyword>
<gene>
    <name evidence="5" type="ORF">CA85_05700</name>
</gene>
<dbReference type="RefSeq" id="WP_146389731.1">
    <property type="nucleotide sequence ID" value="NZ_SJPK01000001.1"/>
</dbReference>
<name>A0A5C5YK53_9BACT</name>
<sequence length="334" mass="36095">MKNWKFLKYLPPLPSRRQVVAVTIGAVFLGLTGWMLNRWFTTEYDLAGHRAAPHGIVFVDQHDLVATACADLHLYLFSATDGSPIRRIGGHTKRLTSISTYQDADVVATGSADGQVKIWSLPRGIEERSIMAHQGGVLSVRYSHDGSVLASVGKDKTIRVWDAANGEMVTEISTGKPNECLAMNMSGSLVAAGGFGEDLVIWTVKTGRELKRLSGDAAATSACFCSDGTLLAVGRDSGVVELWNTGTWQRQQKWQDHGAGINDVTFSADSRKMFTASGDRKIGVYDLDNQLFLGVIKGHPKKVLSVATSPSGSIASAGYGPWARLWTDPLAELQ</sequence>
<dbReference type="CDD" id="cd00200">
    <property type="entry name" value="WD40"/>
    <property type="match status" value="1"/>
</dbReference>
<feature type="repeat" description="WD" evidence="3">
    <location>
        <begin position="88"/>
        <end position="129"/>
    </location>
</feature>
<dbReference type="InterPro" id="IPR015943">
    <property type="entry name" value="WD40/YVTN_repeat-like_dom_sf"/>
</dbReference>
<dbReference type="SMART" id="SM00320">
    <property type="entry name" value="WD40"/>
    <property type="match status" value="7"/>
</dbReference>
<feature type="repeat" description="WD" evidence="3">
    <location>
        <begin position="254"/>
        <end position="289"/>
    </location>
</feature>
<dbReference type="InterPro" id="IPR036322">
    <property type="entry name" value="WD40_repeat_dom_sf"/>
</dbReference>
<dbReference type="PROSITE" id="PS50294">
    <property type="entry name" value="WD_REPEATS_REGION"/>
    <property type="match status" value="2"/>
</dbReference>
<dbReference type="Proteomes" id="UP000318053">
    <property type="component" value="Unassembled WGS sequence"/>
</dbReference>
<proteinExistence type="predicted"/>
<evidence type="ECO:0000313" key="5">
    <source>
        <dbReference type="EMBL" id="TWT75280.1"/>
    </source>
</evidence>
<dbReference type="InterPro" id="IPR001680">
    <property type="entry name" value="WD40_rpt"/>
</dbReference>
<dbReference type="PANTHER" id="PTHR19848:SF8">
    <property type="entry name" value="F-BOX AND WD REPEAT DOMAIN CONTAINING 7"/>
    <property type="match status" value="1"/>
</dbReference>
<evidence type="ECO:0000313" key="6">
    <source>
        <dbReference type="Proteomes" id="UP000318053"/>
    </source>
</evidence>
<dbReference type="EMBL" id="SJPK01000001">
    <property type="protein sequence ID" value="TWT75280.1"/>
    <property type="molecule type" value="Genomic_DNA"/>
</dbReference>
<accession>A0A5C5YK53</accession>
<keyword evidence="6" id="KW-1185">Reference proteome</keyword>
<dbReference type="PROSITE" id="PS00678">
    <property type="entry name" value="WD_REPEATS_1"/>
    <property type="match status" value="1"/>
</dbReference>
<dbReference type="PRINTS" id="PR00320">
    <property type="entry name" value="GPROTEINBRPT"/>
</dbReference>
<feature type="transmembrane region" description="Helical" evidence="4">
    <location>
        <begin position="20"/>
        <end position="40"/>
    </location>
</feature>
<feature type="repeat" description="WD" evidence="3">
    <location>
        <begin position="130"/>
        <end position="171"/>
    </location>
</feature>
<keyword evidence="4" id="KW-1133">Transmembrane helix</keyword>
<reference evidence="5 6" key="1">
    <citation type="submission" date="2019-02" db="EMBL/GenBank/DDBJ databases">
        <title>Deep-cultivation of Planctomycetes and their phenomic and genomic characterization uncovers novel biology.</title>
        <authorList>
            <person name="Wiegand S."/>
            <person name="Jogler M."/>
            <person name="Boedeker C."/>
            <person name="Pinto D."/>
            <person name="Vollmers J."/>
            <person name="Rivas-Marin E."/>
            <person name="Kohn T."/>
            <person name="Peeters S.H."/>
            <person name="Heuer A."/>
            <person name="Rast P."/>
            <person name="Oberbeckmann S."/>
            <person name="Bunk B."/>
            <person name="Jeske O."/>
            <person name="Meyerdierks A."/>
            <person name="Storesund J.E."/>
            <person name="Kallscheuer N."/>
            <person name="Luecker S."/>
            <person name="Lage O.M."/>
            <person name="Pohl T."/>
            <person name="Merkel B.J."/>
            <person name="Hornburger P."/>
            <person name="Mueller R.-W."/>
            <person name="Bruemmer F."/>
            <person name="Labrenz M."/>
            <person name="Spormann A.M."/>
            <person name="Op Den Camp H."/>
            <person name="Overmann J."/>
            <person name="Amann R."/>
            <person name="Jetten M.S.M."/>
            <person name="Mascher T."/>
            <person name="Medema M.H."/>
            <person name="Devos D.P."/>
            <person name="Kaster A.-K."/>
            <person name="Ovreas L."/>
            <person name="Rohde M."/>
            <person name="Galperin M.Y."/>
            <person name="Jogler C."/>
        </authorList>
    </citation>
    <scope>NUCLEOTIDE SEQUENCE [LARGE SCALE GENOMIC DNA]</scope>
    <source>
        <strain evidence="5 6">CA85</strain>
    </source>
</reference>
<dbReference type="InterPro" id="IPR020472">
    <property type="entry name" value="WD40_PAC1"/>
</dbReference>
<evidence type="ECO:0000256" key="1">
    <source>
        <dbReference type="ARBA" id="ARBA00022574"/>
    </source>
</evidence>